<dbReference type="PANTHER" id="PTHR12170:SF3">
    <property type="entry name" value="GH10162P"/>
    <property type="match status" value="1"/>
</dbReference>
<dbReference type="STRING" id="1664694.A0A0N1HFF8"/>
<dbReference type="CDD" id="cd16652">
    <property type="entry name" value="dRING_Rmd5p-like"/>
    <property type="match status" value="1"/>
</dbReference>
<dbReference type="PANTHER" id="PTHR12170">
    <property type="entry name" value="MACROPHAGE ERYTHROBLAST ATTACHER-RELATED"/>
    <property type="match status" value="1"/>
</dbReference>
<dbReference type="AlphaFoldDB" id="A0A0N1HFF8"/>
<keyword evidence="5" id="KW-0862">Zinc</keyword>
<dbReference type="OrthoDB" id="1933281at2759"/>
<dbReference type="Pfam" id="PF13445">
    <property type="entry name" value="zf-RING_UBOX"/>
    <property type="match status" value="1"/>
</dbReference>
<dbReference type="InterPro" id="IPR044063">
    <property type="entry name" value="ZF_RING_GID"/>
</dbReference>
<comment type="similarity">
    <text evidence="6">Belongs to the RMD5/GID2 family.</text>
</comment>
<evidence type="ECO:0000256" key="4">
    <source>
        <dbReference type="ARBA" id="ARBA00022771"/>
    </source>
</evidence>
<evidence type="ECO:0000256" key="6">
    <source>
        <dbReference type="ARBA" id="ARBA00061136"/>
    </source>
</evidence>
<dbReference type="GeneID" id="28740953"/>
<evidence type="ECO:0000313" key="11">
    <source>
        <dbReference type="EMBL" id="KPI44476.1"/>
    </source>
</evidence>
<evidence type="ECO:0000313" key="12">
    <source>
        <dbReference type="Proteomes" id="UP000038010"/>
    </source>
</evidence>
<dbReference type="SUPFAM" id="SSF57850">
    <property type="entry name" value="RING/U-box"/>
    <property type="match status" value="1"/>
</dbReference>
<dbReference type="InterPro" id="IPR027370">
    <property type="entry name" value="Znf-RING_euk"/>
</dbReference>
<dbReference type="GO" id="GO:0005634">
    <property type="term" value="C:nucleus"/>
    <property type="evidence" value="ECO:0007669"/>
    <property type="project" value="TreeGrafter"/>
</dbReference>
<gene>
    <name evidence="11" type="ORF">AB675_8613</name>
</gene>
<evidence type="ECO:0000256" key="2">
    <source>
        <dbReference type="ARBA" id="ARBA00022490"/>
    </source>
</evidence>
<comment type="caution">
    <text evidence="11">The sequence shown here is derived from an EMBL/GenBank/DDBJ whole genome shotgun (WGS) entry which is preliminary data.</text>
</comment>
<keyword evidence="4 9" id="KW-0863">Zinc-finger</keyword>
<dbReference type="GO" id="GO:0061630">
    <property type="term" value="F:ubiquitin protein ligase activity"/>
    <property type="evidence" value="ECO:0007669"/>
    <property type="project" value="InterPro"/>
</dbReference>
<dbReference type="SMART" id="SM00667">
    <property type="entry name" value="LisH"/>
    <property type="match status" value="1"/>
</dbReference>
<dbReference type="GO" id="GO:0008270">
    <property type="term" value="F:zinc ion binding"/>
    <property type="evidence" value="ECO:0007669"/>
    <property type="project" value="UniProtKB-KW"/>
</dbReference>
<reference evidence="11 12" key="1">
    <citation type="submission" date="2015-06" db="EMBL/GenBank/DDBJ databases">
        <title>Draft genome of the ant-associated black yeast Phialophora attae CBS 131958.</title>
        <authorList>
            <person name="Moreno L.F."/>
            <person name="Stielow B.J."/>
            <person name="de Hoog S."/>
            <person name="Vicente V.A."/>
            <person name="Weiss V.A."/>
            <person name="de Vries M."/>
            <person name="Cruz L.M."/>
            <person name="Souza E.M."/>
        </authorList>
    </citation>
    <scope>NUCLEOTIDE SEQUENCE [LARGE SCALE GENOMIC DNA]</scope>
    <source>
        <strain evidence="11 12">CBS 131958</strain>
    </source>
</reference>
<dbReference type="EMBL" id="LFJN01000003">
    <property type="protein sequence ID" value="KPI44476.1"/>
    <property type="molecule type" value="Genomic_DNA"/>
</dbReference>
<evidence type="ECO:0000256" key="9">
    <source>
        <dbReference type="PROSITE-ProRule" id="PRU01215"/>
    </source>
</evidence>
<evidence type="ECO:0000256" key="8">
    <source>
        <dbReference type="ARBA" id="ARBA00080744"/>
    </source>
</evidence>
<dbReference type="RefSeq" id="XP_018004439.1">
    <property type="nucleotide sequence ID" value="XM_018149073.1"/>
</dbReference>
<evidence type="ECO:0000256" key="7">
    <source>
        <dbReference type="ARBA" id="ARBA00075398"/>
    </source>
</evidence>
<dbReference type="GO" id="GO:0005737">
    <property type="term" value="C:cytoplasm"/>
    <property type="evidence" value="ECO:0007669"/>
    <property type="project" value="UniProtKB-SubCell"/>
</dbReference>
<comment type="subcellular location">
    <subcellularLocation>
        <location evidence="1">Cytoplasm</location>
    </subcellularLocation>
</comment>
<dbReference type="InterPro" id="IPR013144">
    <property type="entry name" value="CRA_dom"/>
</dbReference>
<dbReference type="InterPro" id="IPR013083">
    <property type="entry name" value="Znf_RING/FYVE/PHD"/>
</dbReference>
<dbReference type="InterPro" id="IPR045098">
    <property type="entry name" value="Fyv10_fam"/>
</dbReference>
<feature type="domain" description="RING-Gid-type" evidence="10">
    <location>
        <begin position="347"/>
        <end position="388"/>
    </location>
</feature>
<dbReference type="SMART" id="SM00757">
    <property type="entry name" value="CRA"/>
    <property type="match status" value="1"/>
</dbReference>
<evidence type="ECO:0000259" key="10">
    <source>
        <dbReference type="PROSITE" id="PS51867"/>
    </source>
</evidence>
<feature type="zinc finger region" description="RING-Gid-type" evidence="9">
    <location>
        <begin position="347"/>
        <end position="388"/>
    </location>
</feature>
<dbReference type="GO" id="GO:0034657">
    <property type="term" value="C:GID complex"/>
    <property type="evidence" value="ECO:0007669"/>
    <property type="project" value="TreeGrafter"/>
</dbReference>
<sequence>MESIQKDHDRLWANARQSKFRGQAQDVIDALQRARDAIAEDPSKAAVTLAKLQNPIKTTFDAMGQGLKEKNTAQLKYGRALDRIFRDKDRPGDEEEAIAQHPALVNRAIYLHMLREGLFDVAATFAEETDAKHQAQQDTARRHGTDVPMDHPLGLDKSFPAGMEQQFIKMYHILVDLKEKHNLQPAIDWARQNSKVLEDRGSNLEFELCRLKYTILFVEQSPAHALIYAQTDFQNFRGRYMTEISQMLAAQAYASNLADSPYAGRFHNSASFDEVAQAFSKEFCSLLELSADSPLYLAASAGAIALPQLLKLRQIQKLKHTEWTSVGEMPVETPLPQAYQFHSIFVCPVSKEQTTDANPPMMLPCGHVIAQESMQRLSKGAKFKCPYCPVESHPNNARRVFL</sequence>
<proteinExistence type="inferred from homology"/>
<dbReference type="Pfam" id="PF10607">
    <property type="entry name" value="CTLH"/>
    <property type="match status" value="1"/>
</dbReference>
<dbReference type="Gene3D" id="3.30.40.10">
    <property type="entry name" value="Zinc/RING finger domain, C3HC4 (zinc finger)"/>
    <property type="match status" value="1"/>
</dbReference>
<evidence type="ECO:0000256" key="1">
    <source>
        <dbReference type="ARBA" id="ARBA00004496"/>
    </source>
</evidence>
<name>A0A0N1HFF8_9EURO</name>
<dbReference type="InterPro" id="IPR037683">
    <property type="entry name" value="Rmd5_dRing"/>
</dbReference>
<keyword evidence="12" id="KW-1185">Reference proteome</keyword>
<organism evidence="11 12">
    <name type="scientific">Cyphellophora attinorum</name>
    <dbReference type="NCBI Taxonomy" id="1664694"/>
    <lineage>
        <taxon>Eukaryota</taxon>
        <taxon>Fungi</taxon>
        <taxon>Dikarya</taxon>
        <taxon>Ascomycota</taxon>
        <taxon>Pezizomycotina</taxon>
        <taxon>Eurotiomycetes</taxon>
        <taxon>Chaetothyriomycetidae</taxon>
        <taxon>Chaetothyriales</taxon>
        <taxon>Cyphellophoraceae</taxon>
        <taxon>Cyphellophora</taxon>
    </lineage>
</organism>
<dbReference type="FunFam" id="3.30.40.10:FF:000143">
    <property type="entry name" value="Regulator of gluconeogenesis Rmd5"/>
    <property type="match status" value="1"/>
</dbReference>
<keyword evidence="3" id="KW-0479">Metal-binding</keyword>
<dbReference type="InterPro" id="IPR024964">
    <property type="entry name" value="CTLH/CRA"/>
</dbReference>
<dbReference type="Proteomes" id="UP000038010">
    <property type="component" value="Unassembled WGS sequence"/>
</dbReference>
<keyword evidence="2" id="KW-0963">Cytoplasm</keyword>
<dbReference type="InterPro" id="IPR006594">
    <property type="entry name" value="LisH"/>
</dbReference>
<dbReference type="PROSITE" id="PS50896">
    <property type="entry name" value="LISH"/>
    <property type="match status" value="1"/>
</dbReference>
<dbReference type="PROSITE" id="PS51867">
    <property type="entry name" value="ZF_RING_GID"/>
    <property type="match status" value="1"/>
</dbReference>
<dbReference type="VEuPathDB" id="FungiDB:AB675_8613"/>
<accession>A0A0N1HFF8</accession>
<protein>
    <recommendedName>
        <fullName evidence="8">GID complex catalytic subunit 2</fullName>
    </recommendedName>
    <alternativeName>
        <fullName evidence="7">Glucose-induced degradation protein 2</fullName>
    </alternativeName>
</protein>
<dbReference type="GO" id="GO:0043161">
    <property type="term" value="P:proteasome-mediated ubiquitin-dependent protein catabolic process"/>
    <property type="evidence" value="ECO:0007669"/>
    <property type="project" value="InterPro"/>
</dbReference>
<evidence type="ECO:0000256" key="5">
    <source>
        <dbReference type="ARBA" id="ARBA00022833"/>
    </source>
</evidence>
<evidence type="ECO:0000256" key="3">
    <source>
        <dbReference type="ARBA" id="ARBA00022723"/>
    </source>
</evidence>